<accession>A0AAX2H5C5</accession>
<sequence>MVNSIPRRNPNNINRSRLDAKVALGVCPLSKPTLQLVPLRYGLVDNPALDPATALSMPYRLSSRPLGIRLPRDGWLYVIDSATGELSEYRLLDGLLTQLLLKSTTVTEDERQTSIGPPHLIVSRHSTLYVTYAETQWTARKCQQVLNSAEERTHFMQAVHPGLTNCQTGGTHLLTPQMAEQWLAEVATEYVDYHQQHLDQTATLAEHAAFAERQRQLAETPEHERQPYLWEQPRRFQQISMGTLASSVAPEYHHDILYLVLDDTLGVLRDLANYQDEVVGWVTDWANGGAQKGHNERNYLLGCYIESLTWLAESDWQTFAATLDDPAIQALLEDFKKLPEPERAVTGKAIHEYLNRGGLMTPPPNTSIPADLEALRREAEMEAALYQAYVPDLQLLAVRAVEDIDRCYYTRAHFRVAPAAFVEAHFDALITLGKQRSRDTQDILFGARFGQRGVNELIDRPAMDRELQAHRDGLERWNRVLDSITADRVALIARGAFHNAAWYFDAQQAGQVDHAFSLEYACLKDICRSDEACDQLLAYLEGNPQFVVRLYYTLPISEQTALWVQYAFLLASSVAVYNNLPEQLARLDTLERGRLPALDELPESTRNVAHAAQHAWSPALNRGLESLVASFDGIVKGNTMPDLDQLFRDLPQALTLRILQAAKTEGATFHFATPAERDSLRETLKEVLDQRERLLKLKHKRQQVNRVDGHRSLKSQQLLHEINTLRGQLTQGEARLAASISPIPELPDEHVRLFGSAPGRAGMTVIFAPEGHRQVASLMSNFKEGVHRAPVMNVLGDGAALLLFFAQMVNLNQMFKETFGVAREDRKFMPLISSLAATGASGFAAAQGIFDTVLKAQIENLNASLKMTSASHLQVTLGKLHAGLGSWTYVFGLISAVISYRTYQGNWVEAVRSGNRDAQNGAVIQLISASGLGATNAYGLFNSVGSILDVSRAAKGPARAAAWITSGARLSQVFFRFSLVGGLFTLLELAGTWMYNHYNTSAHDQWLQSTPWGLETDKQKNLSLAGFQSHLQALLQAPFVQVKRRPERSYLAGWFPATHVGEITINLPGLSLQDFEAPLGGQPHHGLKVGARRFITVLDGGRRPRKYAQELSEPVQAGLFRVETGAPNTPGLRLNLSYPNHPERINGKLHEELLLELQLMSADEQGQPVVRSHLIHFNPFEEGRYPSAAHPLPSPALTLLAVDVLALKEIPDA</sequence>
<reference evidence="2 3" key="1">
    <citation type="submission" date="2017-08" db="EMBL/GenBank/DDBJ databases">
        <authorList>
            <person name="Chaillou S."/>
        </authorList>
    </citation>
    <scope>NUCLEOTIDE SEQUENCE [LARGE SCALE GENOMIC DNA]</scope>
    <source>
        <strain evidence="2 3">MFPA15A1205</strain>
    </source>
</reference>
<evidence type="ECO:0000313" key="2">
    <source>
        <dbReference type="EMBL" id="SOB51129.1"/>
    </source>
</evidence>
<dbReference type="AlphaFoldDB" id="A0AAX2H5C5"/>
<dbReference type="InterPro" id="IPR046864">
    <property type="entry name" value="VasX_N"/>
</dbReference>
<evidence type="ECO:0000259" key="1">
    <source>
        <dbReference type="Pfam" id="PF20249"/>
    </source>
</evidence>
<evidence type="ECO:0000313" key="3">
    <source>
        <dbReference type="Proteomes" id="UP000219564"/>
    </source>
</evidence>
<protein>
    <recommendedName>
        <fullName evidence="1">Toxin VasX N-terminal region domain-containing protein</fullName>
    </recommendedName>
</protein>
<dbReference type="Proteomes" id="UP000219564">
    <property type="component" value="Unassembled WGS sequence"/>
</dbReference>
<dbReference type="RefSeq" id="WP_257016694.1">
    <property type="nucleotide sequence ID" value="NZ_OBKZ01000011.1"/>
</dbReference>
<dbReference type="CDD" id="cd20708">
    <property type="entry name" value="MIX_IV"/>
    <property type="match status" value="1"/>
</dbReference>
<gene>
    <name evidence="2" type="ORF">PLUA15_190156</name>
</gene>
<name>A0AAX2H5C5_9PSED</name>
<proteinExistence type="predicted"/>
<comment type="caution">
    <text evidence="2">The sequence shown here is derived from an EMBL/GenBank/DDBJ whole genome shotgun (WGS) entry which is preliminary data.</text>
</comment>
<dbReference type="Pfam" id="PF20249">
    <property type="entry name" value="VasX_N"/>
    <property type="match status" value="1"/>
</dbReference>
<organism evidence="2 3">
    <name type="scientific">Pseudomonas lundensis</name>
    <dbReference type="NCBI Taxonomy" id="86185"/>
    <lineage>
        <taxon>Bacteria</taxon>
        <taxon>Pseudomonadati</taxon>
        <taxon>Pseudomonadota</taxon>
        <taxon>Gammaproteobacteria</taxon>
        <taxon>Pseudomonadales</taxon>
        <taxon>Pseudomonadaceae</taxon>
        <taxon>Pseudomonas</taxon>
    </lineage>
</organism>
<dbReference type="EMBL" id="OBKZ01000011">
    <property type="protein sequence ID" value="SOB51129.1"/>
    <property type="molecule type" value="Genomic_DNA"/>
</dbReference>
<feature type="domain" description="Toxin VasX N-terminal region" evidence="1">
    <location>
        <begin position="27"/>
        <end position="162"/>
    </location>
</feature>